<sequence>MRILVTDATGAVGRLVARQLIAAGHTVSGIAERPHPCLDSAVEFVRASLSDPVLQELADEADAVVHLAPPDTRAPGGADLDAIAHVTDASSRAGARLVFVSQAAGRPEVYQPAEELVAAGWAPSLVVRAAPPVGRQLDWTVCRTVATLLRARVSAQPIRVLHLDDLVRFVALALNSDRTGVVDLATPDTTNVITAWRLLRGVDPRSRLHGVRAWSRLVPDMDITAAQEVWGFEFGWQALEAVADTARGLVGRRLDPAGATSHGGQLAIPVEVVPRRRPSEALHSAAPEGMEGEFDDRIDPRFPVFSAARLAEALPGPLTPITLDVQISGLRAASRVMGQALALGDVVDDEWGNRAIAVFGHRAYVGVSANVVAATQLPGWDQEAVTRHALIDQPHVGDVLPFGEPERAEGVLGSIAKAVVAARSLALMRNLKANTVAYVGAAAAEHLDAAQLAALPDAGLEVRACLLRDRIHQGWILTGLWLIDTGVTAAALEHSRAASRVPGLGMIVESTRVAAHTAELAAVLRGDPPLRALAKEGNVGSVRALSPSTAAVLDAAVARIGHRGPGEAELASQVFADDPSMLLVAAAEAADASEASEASEAATADAVPAPPPSLARRLAANARGSRELAHDTTMRFTHELRMTLRELGSRRVAADLFDAVDDVYYLTCDELVSMPADARLRIKRRRAERDRLQAQRPPDVIDGRWAPVAATAGAGG</sequence>
<gene>
    <name evidence="2" type="ORF">AWC19_12335</name>
</gene>
<dbReference type="PANTHER" id="PTHR43615:SF1">
    <property type="entry name" value="PPDK_N DOMAIN-CONTAINING PROTEIN"/>
    <property type="match status" value="1"/>
</dbReference>
<accession>A0A1X1ZI56</accession>
<dbReference type="SUPFAM" id="SSF51735">
    <property type="entry name" value="NAD(P)-binding Rossmann-fold domains"/>
    <property type="match status" value="1"/>
</dbReference>
<dbReference type="InterPro" id="IPR036291">
    <property type="entry name" value="NAD(P)-bd_dom_sf"/>
</dbReference>
<feature type="domain" description="NAD(P)-binding" evidence="1">
    <location>
        <begin position="8"/>
        <end position="121"/>
    </location>
</feature>
<dbReference type="Gene3D" id="3.40.50.720">
    <property type="entry name" value="NAD(P)-binding Rossmann-like Domain"/>
    <property type="match status" value="1"/>
</dbReference>
<protein>
    <recommendedName>
        <fullName evidence="1">NAD(P)-binding domain-containing protein</fullName>
    </recommendedName>
</protein>
<dbReference type="Proteomes" id="UP000193529">
    <property type="component" value="Unassembled WGS sequence"/>
</dbReference>
<keyword evidence="3" id="KW-1185">Reference proteome</keyword>
<comment type="caution">
    <text evidence="2">The sequence shown here is derived from an EMBL/GenBank/DDBJ whole genome shotgun (WGS) entry which is preliminary data.</text>
</comment>
<name>A0A1X1ZI56_9MYCO</name>
<evidence type="ECO:0000313" key="3">
    <source>
        <dbReference type="Proteomes" id="UP000193529"/>
    </source>
</evidence>
<dbReference type="EMBL" id="LQPJ01000110">
    <property type="protein sequence ID" value="ORW23063.1"/>
    <property type="molecule type" value="Genomic_DNA"/>
</dbReference>
<dbReference type="InterPro" id="IPR051549">
    <property type="entry name" value="PEP_Utilizing_Enz"/>
</dbReference>
<dbReference type="InterPro" id="IPR016040">
    <property type="entry name" value="NAD(P)-bd_dom"/>
</dbReference>
<evidence type="ECO:0000313" key="2">
    <source>
        <dbReference type="EMBL" id="ORW23063.1"/>
    </source>
</evidence>
<dbReference type="PANTHER" id="PTHR43615">
    <property type="entry name" value="PHOSPHOENOLPYRUVATE SYNTHASE-RELATED"/>
    <property type="match status" value="1"/>
</dbReference>
<proteinExistence type="predicted"/>
<dbReference type="AlphaFoldDB" id="A0A1X1ZI56"/>
<organism evidence="2 3">
    <name type="scientific">Mycobacterium palustre</name>
    <dbReference type="NCBI Taxonomy" id="153971"/>
    <lineage>
        <taxon>Bacteria</taxon>
        <taxon>Bacillati</taxon>
        <taxon>Actinomycetota</taxon>
        <taxon>Actinomycetes</taxon>
        <taxon>Mycobacteriales</taxon>
        <taxon>Mycobacteriaceae</taxon>
        <taxon>Mycobacterium</taxon>
        <taxon>Mycobacterium simiae complex</taxon>
    </lineage>
</organism>
<dbReference type="STRING" id="153971.AWC19_12335"/>
<dbReference type="OrthoDB" id="9765468at2"/>
<dbReference type="Pfam" id="PF13460">
    <property type="entry name" value="NAD_binding_10"/>
    <property type="match status" value="1"/>
</dbReference>
<evidence type="ECO:0000259" key="1">
    <source>
        <dbReference type="Pfam" id="PF13460"/>
    </source>
</evidence>
<dbReference type="RefSeq" id="WP_085079218.1">
    <property type="nucleotide sequence ID" value="NZ_JACKRZ010000311.1"/>
</dbReference>
<reference evidence="2 3" key="1">
    <citation type="submission" date="2016-01" db="EMBL/GenBank/DDBJ databases">
        <title>The new phylogeny of the genus Mycobacterium.</title>
        <authorList>
            <person name="Tarcisio F."/>
            <person name="Conor M."/>
            <person name="Antonella G."/>
            <person name="Elisabetta G."/>
            <person name="Giulia F.S."/>
            <person name="Sara T."/>
            <person name="Anna F."/>
            <person name="Clotilde B."/>
            <person name="Roberto B."/>
            <person name="Veronica D.S."/>
            <person name="Fabio R."/>
            <person name="Monica P."/>
            <person name="Olivier J."/>
            <person name="Enrico T."/>
            <person name="Nicola S."/>
        </authorList>
    </citation>
    <scope>NUCLEOTIDE SEQUENCE [LARGE SCALE GENOMIC DNA]</scope>
    <source>
        <strain evidence="2 3">DSM 44572</strain>
    </source>
</reference>
<dbReference type="NCBIfam" id="NF008972">
    <property type="entry name" value="PRK12320.1"/>
    <property type="match status" value="1"/>
</dbReference>